<proteinExistence type="predicted"/>
<evidence type="ECO:0000313" key="1">
    <source>
        <dbReference type="EMBL" id="MDT0293974.1"/>
    </source>
</evidence>
<accession>A0ABU2KH02</accession>
<organism evidence="1 2">
    <name type="scientific">Mesonia ostreae</name>
    <dbReference type="NCBI Taxonomy" id="861110"/>
    <lineage>
        <taxon>Bacteria</taxon>
        <taxon>Pseudomonadati</taxon>
        <taxon>Bacteroidota</taxon>
        <taxon>Flavobacteriia</taxon>
        <taxon>Flavobacteriales</taxon>
        <taxon>Flavobacteriaceae</taxon>
        <taxon>Mesonia</taxon>
    </lineage>
</organism>
<dbReference type="EMBL" id="JAVRBG010000003">
    <property type="protein sequence ID" value="MDT0293974.1"/>
    <property type="molecule type" value="Genomic_DNA"/>
</dbReference>
<name>A0ABU2KH02_9FLAO</name>
<protein>
    <submittedName>
        <fullName evidence="1">Uncharacterized protein</fullName>
    </submittedName>
</protein>
<keyword evidence="2" id="KW-1185">Reference proteome</keyword>
<dbReference type="RefSeq" id="WP_311400921.1">
    <property type="nucleotide sequence ID" value="NZ_JAVRBG010000003.1"/>
</dbReference>
<evidence type="ECO:0000313" key="2">
    <source>
        <dbReference type="Proteomes" id="UP001182991"/>
    </source>
</evidence>
<dbReference type="Proteomes" id="UP001182991">
    <property type="component" value="Unassembled WGS sequence"/>
</dbReference>
<sequence length="69" mass="8046">MIEIGTLCKINLSDIQYKIIDVRRKDVTIRLDKNTTHREIHFFVDLEEVENPQVKVIGVSTTNINSDEF</sequence>
<gene>
    <name evidence="1" type="ORF">RLT85_04945</name>
</gene>
<comment type="caution">
    <text evidence="1">The sequence shown here is derived from an EMBL/GenBank/DDBJ whole genome shotgun (WGS) entry which is preliminary data.</text>
</comment>
<reference evidence="2" key="1">
    <citation type="submission" date="2023-07" db="EMBL/GenBank/DDBJ databases">
        <title>Isolating and identifying novel microbial strains from the Mariana Trench.</title>
        <authorList>
            <person name="Fu H."/>
        </authorList>
    </citation>
    <scope>NUCLEOTIDE SEQUENCE [LARGE SCALE GENOMIC DNA]</scope>
    <source>
        <strain evidence="2">T-y2</strain>
    </source>
</reference>